<evidence type="ECO:0000256" key="4">
    <source>
        <dbReference type="ARBA" id="ARBA00023136"/>
    </source>
</evidence>
<dbReference type="EMBL" id="SWKU01000011">
    <property type="protein sequence ID" value="KAF3002419.1"/>
    <property type="molecule type" value="Genomic_DNA"/>
</dbReference>
<proteinExistence type="predicted"/>
<keyword evidence="4 5" id="KW-0472">Membrane</keyword>
<evidence type="ECO:0000256" key="2">
    <source>
        <dbReference type="ARBA" id="ARBA00022692"/>
    </source>
</evidence>
<dbReference type="PANTHER" id="PTHR31465:SF1">
    <property type="entry name" value="PROTEIN RTA1-RELATED"/>
    <property type="match status" value="1"/>
</dbReference>
<feature type="transmembrane region" description="Helical" evidence="5">
    <location>
        <begin position="64"/>
        <end position="82"/>
    </location>
</feature>
<evidence type="ECO:0000256" key="5">
    <source>
        <dbReference type="SAM" id="Phobius"/>
    </source>
</evidence>
<evidence type="ECO:0000313" key="7">
    <source>
        <dbReference type="Proteomes" id="UP000801428"/>
    </source>
</evidence>
<protein>
    <recommendedName>
        <fullName evidence="8">Heterokaryon incompatibility domain-containing protein</fullName>
    </recommendedName>
</protein>
<dbReference type="AlphaFoldDB" id="A0A9P4TFC7"/>
<evidence type="ECO:0000256" key="3">
    <source>
        <dbReference type="ARBA" id="ARBA00022989"/>
    </source>
</evidence>
<evidence type="ECO:0008006" key="8">
    <source>
        <dbReference type="Google" id="ProtNLM"/>
    </source>
</evidence>
<accession>A0A9P4TFC7</accession>
<evidence type="ECO:0000256" key="1">
    <source>
        <dbReference type="ARBA" id="ARBA00004141"/>
    </source>
</evidence>
<name>A0A9P4TFC7_CURKU</name>
<organism evidence="6 7">
    <name type="scientific">Curvularia kusanoi</name>
    <name type="common">Cochliobolus kusanoi</name>
    <dbReference type="NCBI Taxonomy" id="90978"/>
    <lineage>
        <taxon>Eukaryota</taxon>
        <taxon>Fungi</taxon>
        <taxon>Dikarya</taxon>
        <taxon>Ascomycota</taxon>
        <taxon>Pezizomycotina</taxon>
        <taxon>Dothideomycetes</taxon>
        <taxon>Pleosporomycetidae</taxon>
        <taxon>Pleosporales</taxon>
        <taxon>Pleosporineae</taxon>
        <taxon>Pleosporaceae</taxon>
        <taxon>Curvularia</taxon>
    </lineage>
</organism>
<keyword evidence="2 5" id="KW-0812">Transmembrane</keyword>
<dbReference type="GO" id="GO:0016020">
    <property type="term" value="C:membrane"/>
    <property type="evidence" value="ECO:0007669"/>
    <property type="project" value="UniProtKB-SubCell"/>
</dbReference>
<feature type="transmembrane region" description="Helical" evidence="5">
    <location>
        <begin position="178"/>
        <end position="202"/>
    </location>
</feature>
<dbReference type="InterPro" id="IPR007568">
    <property type="entry name" value="RTA1"/>
</dbReference>
<reference evidence="6" key="1">
    <citation type="submission" date="2019-04" db="EMBL/GenBank/DDBJ databases">
        <title>Sequencing of skin fungus with MAO and IRED activity.</title>
        <authorList>
            <person name="Marsaioli A.J."/>
            <person name="Bonatto J.M.C."/>
            <person name="Reis Junior O."/>
        </authorList>
    </citation>
    <scope>NUCLEOTIDE SEQUENCE</scope>
    <source>
        <strain evidence="6">30M1</strain>
    </source>
</reference>
<keyword evidence="7" id="KW-1185">Reference proteome</keyword>
<feature type="transmembrane region" description="Helical" evidence="5">
    <location>
        <begin position="139"/>
        <end position="166"/>
    </location>
</feature>
<dbReference type="Proteomes" id="UP000801428">
    <property type="component" value="Unassembled WGS sequence"/>
</dbReference>
<keyword evidence="3 5" id="KW-1133">Transmembrane helix</keyword>
<dbReference type="PANTHER" id="PTHR31465">
    <property type="entry name" value="PROTEIN RTA1-RELATED"/>
    <property type="match status" value="1"/>
</dbReference>
<dbReference type="OrthoDB" id="4521223at2759"/>
<comment type="caution">
    <text evidence="6">The sequence shown here is derived from an EMBL/GenBank/DDBJ whole genome shotgun (WGS) entry which is preliminary data.</text>
</comment>
<dbReference type="Pfam" id="PF04479">
    <property type="entry name" value="RTA1"/>
    <property type="match status" value="1"/>
</dbReference>
<sequence length="624" mass="70824">MADHPPGSAQGYIDPNWPPPGGDGDATIIIYGYTPNFALCVLALVLFSILGLAHGWQLSKYRTWYFSTTMIGIVFEIIGYIARTLSAKRDPYRVAYFVIQYFFVVVAPVFFAAAIYTVLSVLIRATPDGPRHAPLRPKLILWIFITCDVVATIVQIVGAALIGVAYSNRRDPTNPNHILLAGLVFQAVTFLLFIVLLTLFVWRARDVVFTVAERRFYASLLCIIQDDPEDKMHQIMAMNNIYNAASLVLVVAHGDSMDFGIPGISRPRPKTQLQEDIDGLRLTNLVQEQRGSPLALWQTRAWTYQEAVCARRLIRFTNTQVHYQCQVLTYHEDMYRGTLDIDGEKWRACVLYQDHEQSKFDALKRHLDNYTSRKLSFPSDVYNAFMGIANLLYESDYSESFLYGLPRTDFGRALLWFAWDGTKPTPRVDTPDLICPSWSWASAMVHGEKVAYRETTYYGPLAAWITEIQDSEWPEATGDEGWQEYMKPAEQEDCVVYSPNQELLQDMDGSILQEKVTYQSPTQNISTTRRIAYRDYTPELDEAKPGYLVVLAQVASFKLGQSRSVGWGLDIIDSANKEAGELSGGFAYFRKTALAPESRGIDYENRKNRENEKQKGIEMVMVEC</sequence>
<gene>
    <name evidence="6" type="ORF">E8E13_003513</name>
</gene>
<feature type="transmembrane region" description="Helical" evidence="5">
    <location>
        <begin position="94"/>
        <end position="119"/>
    </location>
</feature>
<evidence type="ECO:0000313" key="6">
    <source>
        <dbReference type="EMBL" id="KAF3002419.1"/>
    </source>
</evidence>
<feature type="transmembrane region" description="Helical" evidence="5">
    <location>
        <begin position="37"/>
        <end position="58"/>
    </location>
</feature>
<comment type="subcellular location">
    <subcellularLocation>
        <location evidence="1">Membrane</location>
        <topology evidence="1">Multi-pass membrane protein</topology>
    </subcellularLocation>
</comment>